<protein>
    <submittedName>
        <fullName evidence="2">Enhancer of mRNA-decapping protein 4</fullName>
    </submittedName>
</protein>
<dbReference type="Gene3D" id="1.10.220.100">
    <property type="entry name" value="conserved c-terminal region of ge- 1"/>
    <property type="match status" value="1"/>
</dbReference>
<dbReference type="AlphaFoldDB" id="S4PS68"/>
<evidence type="ECO:0000259" key="1">
    <source>
        <dbReference type="Pfam" id="PF21289"/>
    </source>
</evidence>
<organism evidence="2">
    <name type="scientific">Pararge aegeria</name>
    <name type="common">speckled wood butterfly</name>
    <dbReference type="NCBI Taxonomy" id="116150"/>
    <lineage>
        <taxon>Eukaryota</taxon>
        <taxon>Metazoa</taxon>
        <taxon>Ecdysozoa</taxon>
        <taxon>Arthropoda</taxon>
        <taxon>Hexapoda</taxon>
        <taxon>Insecta</taxon>
        <taxon>Pterygota</taxon>
        <taxon>Neoptera</taxon>
        <taxon>Endopterygota</taxon>
        <taxon>Lepidoptera</taxon>
        <taxon>Glossata</taxon>
        <taxon>Ditrysia</taxon>
        <taxon>Papilionoidea</taxon>
        <taxon>Nymphalidae</taxon>
        <taxon>Satyrinae</taxon>
        <taxon>Satyrini</taxon>
        <taxon>Parargina</taxon>
        <taxon>Pararge</taxon>
    </lineage>
</organism>
<dbReference type="InterPro" id="IPR044938">
    <property type="entry name" value="EDC4_C_sf"/>
</dbReference>
<dbReference type="Pfam" id="PF21289">
    <property type="entry name" value="EDC4_C"/>
    <property type="match status" value="1"/>
</dbReference>
<dbReference type="EMBL" id="GAIX01000210">
    <property type="protein sequence ID" value="JAA92350.1"/>
    <property type="molecule type" value="Transcribed_RNA"/>
</dbReference>
<accession>S4PS68</accession>
<feature type="domain" description="Enhancer of mRNA-decapping protein 4 C-terminal" evidence="1">
    <location>
        <begin position="1"/>
        <end position="59"/>
    </location>
</feature>
<reference evidence="2" key="2">
    <citation type="submission" date="2013-05" db="EMBL/GenBank/DDBJ databases">
        <authorList>
            <person name="Carter J.-M."/>
            <person name="Baker S.C."/>
            <person name="Pink R."/>
            <person name="Carter D.R.F."/>
            <person name="Collins A."/>
            <person name="Tomlin J."/>
            <person name="Gibbs M."/>
            <person name="Breuker C.J."/>
        </authorList>
    </citation>
    <scope>NUCLEOTIDE SEQUENCE</scope>
    <source>
        <tissue evidence="2">Ovary</tissue>
    </source>
</reference>
<evidence type="ECO:0000313" key="2">
    <source>
        <dbReference type="EMBL" id="JAA92350.1"/>
    </source>
</evidence>
<sequence>MVHETQLKCRYLEEALINLDVSDQVTRAHLPLVVGEVRKHLSKFVRAYPHHVANRRISLIIMAADNLIK</sequence>
<name>S4PS68_9NEOP</name>
<dbReference type="InterPro" id="IPR049404">
    <property type="entry name" value="EDC4_C"/>
</dbReference>
<proteinExistence type="predicted"/>
<reference evidence="2" key="1">
    <citation type="journal article" date="2013" name="BMC Genomics">
        <title>Unscrambling butterfly oogenesis.</title>
        <authorList>
            <person name="Carter J.M."/>
            <person name="Baker S.C."/>
            <person name="Pink R."/>
            <person name="Carter D.R."/>
            <person name="Collins A."/>
            <person name="Tomlin J."/>
            <person name="Gibbs M."/>
            <person name="Breuker C.J."/>
        </authorList>
    </citation>
    <scope>NUCLEOTIDE SEQUENCE</scope>
    <source>
        <tissue evidence="2">Ovary</tissue>
    </source>
</reference>